<dbReference type="STRING" id="1089305.SAMN05444148_1027"/>
<keyword evidence="1" id="KW-0472">Membrane</keyword>
<reference evidence="3" key="1">
    <citation type="submission" date="2016-11" db="EMBL/GenBank/DDBJ databases">
        <authorList>
            <person name="Varghese N."/>
            <person name="Submissions S."/>
        </authorList>
    </citation>
    <scope>NUCLEOTIDE SEQUENCE [LARGE SCALE GENOMIC DNA]</scope>
    <source>
        <strain evidence="3">DSM 25330</strain>
    </source>
</reference>
<sequence length="184" mass="21858">MENENLNQIWKSQERELTLDHPKQIIKKAKTQRRGQIISTVVMATTVIVLVCFTIYTWTNQWNDFSLGLTLMISSLFLRILLEMFTLFRKEIQLVALDSKAYQHYLKKHYESRLIINYIITPICFGIYIYGFIKLLPFFKAEFSNGFYTYILISGIVSLVVIFYIIIKSILKEYYLLQELKQKK</sequence>
<feature type="transmembrane region" description="Helical" evidence="1">
    <location>
        <begin position="115"/>
        <end position="135"/>
    </location>
</feature>
<accession>A0A1M5MYZ0</accession>
<evidence type="ECO:0000256" key="1">
    <source>
        <dbReference type="SAM" id="Phobius"/>
    </source>
</evidence>
<dbReference type="Proteomes" id="UP000184522">
    <property type="component" value="Unassembled WGS sequence"/>
</dbReference>
<protein>
    <recommendedName>
        <fullName evidence="4">DUF3278 domain-containing protein</fullName>
    </recommendedName>
</protein>
<dbReference type="RefSeq" id="WP_073083877.1">
    <property type="nucleotide sequence ID" value="NZ_FQWS01000001.1"/>
</dbReference>
<feature type="transmembrane region" description="Helical" evidence="1">
    <location>
        <begin position="147"/>
        <end position="167"/>
    </location>
</feature>
<dbReference type="SUPFAM" id="SSF103473">
    <property type="entry name" value="MFS general substrate transporter"/>
    <property type="match status" value="1"/>
</dbReference>
<keyword evidence="1" id="KW-0812">Transmembrane</keyword>
<feature type="transmembrane region" description="Helical" evidence="1">
    <location>
        <begin position="65"/>
        <end position="82"/>
    </location>
</feature>
<organism evidence="2 3">
    <name type="scientific">Winogradskyella jejuensis</name>
    <dbReference type="NCBI Taxonomy" id="1089305"/>
    <lineage>
        <taxon>Bacteria</taxon>
        <taxon>Pseudomonadati</taxon>
        <taxon>Bacteroidota</taxon>
        <taxon>Flavobacteriia</taxon>
        <taxon>Flavobacteriales</taxon>
        <taxon>Flavobacteriaceae</taxon>
        <taxon>Winogradskyella</taxon>
    </lineage>
</organism>
<proteinExistence type="predicted"/>
<evidence type="ECO:0008006" key="4">
    <source>
        <dbReference type="Google" id="ProtNLM"/>
    </source>
</evidence>
<keyword evidence="1" id="KW-1133">Transmembrane helix</keyword>
<evidence type="ECO:0000313" key="3">
    <source>
        <dbReference type="Proteomes" id="UP000184522"/>
    </source>
</evidence>
<evidence type="ECO:0000313" key="2">
    <source>
        <dbReference type="EMBL" id="SHG81973.1"/>
    </source>
</evidence>
<dbReference type="AlphaFoldDB" id="A0A1M5MYZ0"/>
<gene>
    <name evidence="2" type="ORF">SAMN05444148_1027</name>
</gene>
<dbReference type="OrthoDB" id="659392at2"/>
<dbReference type="EMBL" id="FQWS01000001">
    <property type="protein sequence ID" value="SHG81973.1"/>
    <property type="molecule type" value="Genomic_DNA"/>
</dbReference>
<dbReference type="InterPro" id="IPR036259">
    <property type="entry name" value="MFS_trans_sf"/>
</dbReference>
<feature type="transmembrane region" description="Helical" evidence="1">
    <location>
        <begin position="37"/>
        <end position="59"/>
    </location>
</feature>
<keyword evidence="3" id="KW-1185">Reference proteome</keyword>
<name>A0A1M5MYZ0_9FLAO</name>